<dbReference type="SUPFAM" id="SSF55729">
    <property type="entry name" value="Acyl-CoA N-acyltransferases (Nat)"/>
    <property type="match status" value="1"/>
</dbReference>
<evidence type="ECO:0000259" key="1">
    <source>
        <dbReference type="Pfam" id="PF00583"/>
    </source>
</evidence>
<dbReference type="GO" id="GO:0016747">
    <property type="term" value="F:acyltransferase activity, transferring groups other than amino-acyl groups"/>
    <property type="evidence" value="ECO:0007669"/>
    <property type="project" value="InterPro"/>
</dbReference>
<sequence>MYSWPSSLSASITELAVKESHGRQGHGDALLKAAIEKCRSRPI</sequence>
<dbReference type="Proteomes" id="UP001054252">
    <property type="component" value="Unassembled WGS sequence"/>
</dbReference>
<dbReference type="EMBL" id="BPVZ01000513">
    <property type="protein sequence ID" value="GKV51568.1"/>
    <property type="molecule type" value="Genomic_DNA"/>
</dbReference>
<dbReference type="InterPro" id="IPR000182">
    <property type="entry name" value="GNAT_dom"/>
</dbReference>
<dbReference type="Pfam" id="PF00583">
    <property type="entry name" value="Acetyltransf_1"/>
    <property type="match status" value="1"/>
</dbReference>
<protein>
    <recommendedName>
        <fullName evidence="1">N-acetyltransferase domain-containing protein</fullName>
    </recommendedName>
</protein>
<dbReference type="CDD" id="cd04301">
    <property type="entry name" value="NAT_SF"/>
    <property type="match status" value="1"/>
</dbReference>
<evidence type="ECO:0000313" key="2">
    <source>
        <dbReference type="EMBL" id="GKV51568.1"/>
    </source>
</evidence>
<dbReference type="AlphaFoldDB" id="A0AAV5MQ49"/>
<comment type="caution">
    <text evidence="2">The sequence shown here is derived from an EMBL/GenBank/DDBJ whole genome shotgun (WGS) entry which is preliminary data.</text>
</comment>
<accession>A0AAV5MQ49</accession>
<keyword evidence="3" id="KW-1185">Reference proteome</keyword>
<feature type="domain" description="N-acetyltransferase" evidence="1">
    <location>
        <begin position="10"/>
        <end position="41"/>
    </location>
</feature>
<name>A0AAV5MQ49_9ROSI</name>
<dbReference type="PANTHER" id="PTHR47542:SF2">
    <property type="entry name" value="ACYL-COA N-ACYLTRANSFERASES (NAT) SUPERFAMILY PROTEIN"/>
    <property type="match status" value="1"/>
</dbReference>
<proteinExistence type="predicted"/>
<dbReference type="PANTHER" id="PTHR47542">
    <property type="entry name" value="ACYL-COA N-ACYLTRANSFERASES (NAT) SUPERFAMILY PROTEIN"/>
    <property type="match status" value="1"/>
</dbReference>
<dbReference type="Gene3D" id="3.40.630.30">
    <property type="match status" value="1"/>
</dbReference>
<organism evidence="2 3">
    <name type="scientific">Rubroshorea leprosula</name>
    <dbReference type="NCBI Taxonomy" id="152421"/>
    <lineage>
        <taxon>Eukaryota</taxon>
        <taxon>Viridiplantae</taxon>
        <taxon>Streptophyta</taxon>
        <taxon>Embryophyta</taxon>
        <taxon>Tracheophyta</taxon>
        <taxon>Spermatophyta</taxon>
        <taxon>Magnoliopsida</taxon>
        <taxon>eudicotyledons</taxon>
        <taxon>Gunneridae</taxon>
        <taxon>Pentapetalae</taxon>
        <taxon>rosids</taxon>
        <taxon>malvids</taxon>
        <taxon>Malvales</taxon>
        <taxon>Dipterocarpaceae</taxon>
        <taxon>Rubroshorea</taxon>
    </lineage>
</organism>
<reference evidence="2 3" key="1">
    <citation type="journal article" date="2021" name="Commun. Biol.">
        <title>The genome of Shorea leprosula (Dipterocarpaceae) highlights the ecological relevance of drought in aseasonal tropical rainforests.</title>
        <authorList>
            <person name="Ng K.K.S."/>
            <person name="Kobayashi M.J."/>
            <person name="Fawcett J.A."/>
            <person name="Hatakeyama M."/>
            <person name="Paape T."/>
            <person name="Ng C.H."/>
            <person name="Ang C.C."/>
            <person name="Tnah L.H."/>
            <person name="Lee C.T."/>
            <person name="Nishiyama T."/>
            <person name="Sese J."/>
            <person name="O'Brien M.J."/>
            <person name="Copetti D."/>
            <person name="Mohd Noor M.I."/>
            <person name="Ong R.C."/>
            <person name="Putra M."/>
            <person name="Sireger I.Z."/>
            <person name="Indrioko S."/>
            <person name="Kosugi Y."/>
            <person name="Izuno A."/>
            <person name="Isagi Y."/>
            <person name="Lee S.L."/>
            <person name="Shimizu K.K."/>
        </authorList>
    </citation>
    <scope>NUCLEOTIDE SEQUENCE [LARGE SCALE GENOMIC DNA]</scope>
    <source>
        <strain evidence="2">214</strain>
    </source>
</reference>
<gene>
    <name evidence="2" type="ORF">SLEP1_g58210</name>
</gene>
<evidence type="ECO:0000313" key="3">
    <source>
        <dbReference type="Proteomes" id="UP001054252"/>
    </source>
</evidence>
<dbReference type="InterPro" id="IPR016181">
    <property type="entry name" value="Acyl_CoA_acyltransferase"/>
</dbReference>